<organism evidence="1 2">
    <name type="scientific">Araneus ventricosus</name>
    <name type="common">Orbweaver spider</name>
    <name type="synonym">Epeira ventricosa</name>
    <dbReference type="NCBI Taxonomy" id="182803"/>
    <lineage>
        <taxon>Eukaryota</taxon>
        <taxon>Metazoa</taxon>
        <taxon>Ecdysozoa</taxon>
        <taxon>Arthropoda</taxon>
        <taxon>Chelicerata</taxon>
        <taxon>Arachnida</taxon>
        <taxon>Araneae</taxon>
        <taxon>Araneomorphae</taxon>
        <taxon>Entelegynae</taxon>
        <taxon>Araneoidea</taxon>
        <taxon>Araneidae</taxon>
        <taxon>Araneus</taxon>
    </lineage>
</organism>
<protein>
    <submittedName>
        <fullName evidence="1">Uncharacterized protein</fullName>
    </submittedName>
</protein>
<comment type="caution">
    <text evidence="1">The sequence shown here is derived from an EMBL/GenBank/DDBJ whole genome shotgun (WGS) entry which is preliminary data.</text>
</comment>
<gene>
    <name evidence="1" type="ORF">AVEN_88550_1</name>
</gene>
<dbReference type="EMBL" id="BGPR01016141">
    <property type="protein sequence ID" value="GBN71983.1"/>
    <property type="molecule type" value="Genomic_DNA"/>
</dbReference>
<proteinExistence type="predicted"/>
<evidence type="ECO:0000313" key="1">
    <source>
        <dbReference type="EMBL" id="GBN71983.1"/>
    </source>
</evidence>
<keyword evidence="2" id="KW-1185">Reference proteome</keyword>
<name>A0A4Y2R8D8_ARAVE</name>
<dbReference type="Proteomes" id="UP000499080">
    <property type="component" value="Unassembled WGS sequence"/>
</dbReference>
<sequence length="91" mass="10092">MKLHFLGLPAISQNRNVREHLVLTFFSGTPPLWSVPAEVSSSSSDSGSKWRGPPQNVMQLCCIPSLGSLRSGSNFQCSSVLRRSCRFRRVL</sequence>
<reference evidence="1 2" key="1">
    <citation type="journal article" date="2019" name="Sci. Rep.">
        <title>Orb-weaving spider Araneus ventricosus genome elucidates the spidroin gene catalogue.</title>
        <authorList>
            <person name="Kono N."/>
            <person name="Nakamura H."/>
            <person name="Ohtoshi R."/>
            <person name="Moran D.A.P."/>
            <person name="Shinohara A."/>
            <person name="Yoshida Y."/>
            <person name="Fujiwara M."/>
            <person name="Mori M."/>
            <person name="Tomita M."/>
            <person name="Arakawa K."/>
        </authorList>
    </citation>
    <scope>NUCLEOTIDE SEQUENCE [LARGE SCALE GENOMIC DNA]</scope>
</reference>
<evidence type="ECO:0000313" key="2">
    <source>
        <dbReference type="Proteomes" id="UP000499080"/>
    </source>
</evidence>
<accession>A0A4Y2R8D8</accession>
<dbReference type="AlphaFoldDB" id="A0A4Y2R8D8"/>